<dbReference type="OrthoDB" id="5581259at2759"/>
<dbReference type="Proteomes" id="UP000000689">
    <property type="component" value="Chromosome 4"/>
</dbReference>
<dbReference type="GO" id="GO:0071786">
    <property type="term" value="P:endoplasmic reticulum tubular network organization"/>
    <property type="evidence" value="ECO:0007669"/>
    <property type="project" value="TreeGrafter"/>
</dbReference>
<dbReference type="GO" id="GO:0051664">
    <property type="term" value="P:nuclear pore localization"/>
    <property type="evidence" value="ECO:0007669"/>
    <property type="project" value="EnsemblFungi"/>
</dbReference>
<dbReference type="EMBL" id="HE580270">
    <property type="protein sequence ID" value="CCD24614.1"/>
    <property type="molecule type" value="Genomic_DNA"/>
</dbReference>
<reference evidence="7 8" key="1">
    <citation type="journal article" date="2011" name="Proc. Natl. Acad. Sci. U.S.A.">
        <title>Evolutionary erosion of yeast sex chromosomes by mating-type switching accidents.</title>
        <authorList>
            <person name="Gordon J.L."/>
            <person name="Armisen D."/>
            <person name="Proux-Wera E."/>
            <person name="Oheigeartaigh S.S."/>
            <person name="Byrne K.P."/>
            <person name="Wolfe K.H."/>
        </authorList>
    </citation>
    <scope>NUCLEOTIDE SEQUENCE [LARGE SCALE GENOMIC DNA]</scope>
    <source>
        <strain evidence="8">ATCC 10597 / BCRC 20456 / CBS 421 / NBRC 0211 / NRRL Y-12639</strain>
    </source>
</reference>
<feature type="transmembrane region" description="Helical" evidence="6">
    <location>
        <begin position="184"/>
        <end position="211"/>
    </location>
</feature>
<comment type="similarity">
    <text evidence="2">Belongs to the PER33/POM33 family.</text>
</comment>
<protein>
    <recommendedName>
        <fullName evidence="9">Pore membrane protein of 33 kDa</fullName>
    </recommendedName>
</protein>
<feature type="transmembrane region" description="Helical" evidence="6">
    <location>
        <begin position="39"/>
        <end position="58"/>
    </location>
</feature>
<dbReference type="AlphaFoldDB" id="G0WA03"/>
<evidence type="ECO:0000313" key="7">
    <source>
        <dbReference type="EMBL" id="CCD24614.1"/>
    </source>
</evidence>
<evidence type="ECO:0000313" key="8">
    <source>
        <dbReference type="Proteomes" id="UP000000689"/>
    </source>
</evidence>
<evidence type="ECO:0000256" key="4">
    <source>
        <dbReference type="ARBA" id="ARBA00022989"/>
    </source>
</evidence>
<dbReference type="InterPro" id="IPR051645">
    <property type="entry name" value="PER33/POM33_regulator"/>
</dbReference>
<dbReference type="GO" id="GO:0005643">
    <property type="term" value="C:nuclear pore"/>
    <property type="evidence" value="ECO:0007669"/>
    <property type="project" value="EnsemblFungi"/>
</dbReference>
<comment type="subcellular location">
    <subcellularLocation>
        <location evidence="1">Membrane</location>
        <topology evidence="1">Multi-pass membrane protein</topology>
    </subcellularLocation>
</comment>
<keyword evidence="4 6" id="KW-1133">Transmembrane helix</keyword>
<feature type="transmembrane region" description="Helical" evidence="6">
    <location>
        <begin position="64"/>
        <end position="82"/>
    </location>
</feature>
<evidence type="ECO:0000256" key="3">
    <source>
        <dbReference type="ARBA" id="ARBA00022692"/>
    </source>
</evidence>
<gene>
    <name evidence="7" type="primary">NDAI0D03000</name>
    <name evidence="7" type="ordered locus">NDAI_0D03000</name>
</gene>
<dbReference type="GeneID" id="11495271"/>
<dbReference type="GO" id="GO:0016020">
    <property type="term" value="C:membrane"/>
    <property type="evidence" value="ECO:0007669"/>
    <property type="project" value="UniProtKB-SubCell"/>
</dbReference>
<dbReference type="GO" id="GO:0061024">
    <property type="term" value="P:membrane organization"/>
    <property type="evidence" value="ECO:0007669"/>
    <property type="project" value="TreeGrafter"/>
</dbReference>
<dbReference type="Pfam" id="PF03661">
    <property type="entry name" value="TMEM33_Pom33"/>
    <property type="match status" value="1"/>
</dbReference>
<keyword evidence="5 6" id="KW-0472">Membrane</keyword>
<dbReference type="PANTHER" id="PTHR12703">
    <property type="entry name" value="TRANSMEMBRANE PROTEIN 33"/>
    <property type="match status" value="1"/>
</dbReference>
<dbReference type="OMA" id="FFSIRPT"/>
<dbReference type="GO" id="GO:0006999">
    <property type="term" value="P:nuclear pore organization"/>
    <property type="evidence" value="ECO:0007669"/>
    <property type="project" value="EnsemblFungi"/>
</dbReference>
<dbReference type="RefSeq" id="XP_003669857.1">
    <property type="nucleotide sequence ID" value="XM_003669809.1"/>
</dbReference>
<dbReference type="eggNOG" id="KOG4002">
    <property type="taxonomic scope" value="Eukaryota"/>
</dbReference>
<evidence type="ECO:0000256" key="6">
    <source>
        <dbReference type="SAM" id="Phobius"/>
    </source>
</evidence>
<evidence type="ECO:0000256" key="5">
    <source>
        <dbReference type="ARBA" id="ARBA00023136"/>
    </source>
</evidence>
<feature type="transmembrane region" description="Helical" evidence="6">
    <location>
        <begin position="109"/>
        <end position="133"/>
    </location>
</feature>
<dbReference type="GO" id="GO:0005783">
    <property type="term" value="C:endoplasmic reticulum"/>
    <property type="evidence" value="ECO:0007669"/>
    <property type="project" value="EnsemblFungi"/>
</dbReference>
<dbReference type="HOGENOM" id="CLU_065417_2_0_1"/>
<organism evidence="7 8">
    <name type="scientific">Naumovozyma dairenensis (strain ATCC 10597 / BCRC 20456 / CBS 421 / NBRC 0211 / NRRL Y-12639)</name>
    <name type="common">Saccharomyces dairenensis</name>
    <dbReference type="NCBI Taxonomy" id="1071378"/>
    <lineage>
        <taxon>Eukaryota</taxon>
        <taxon>Fungi</taxon>
        <taxon>Dikarya</taxon>
        <taxon>Ascomycota</taxon>
        <taxon>Saccharomycotina</taxon>
        <taxon>Saccharomycetes</taxon>
        <taxon>Saccharomycetales</taxon>
        <taxon>Saccharomycetaceae</taxon>
        <taxon>Naumovozyma</taxon>
    </lineage>
</organism>
<name>G0WA03_NAUDC</name>
<dbReference type="KEGG" id="ndi:NDAI_0D03000"/>
<dbReference type="STRING" id="1071378.G0WA03"/>
<evidence type="ECO:0008006" key="9">
    <source>
        <dbReference type="Google" id="ProtNLM"/>
    </source>
</evidence>
<keyword evidence="8" id="KW-1185">Reference proteome</keyword>
<proteinExistence type="inferred from homology"/>
<evidence type="ECO:0000256" key="2">
    <source>
        <dbReference type="ARBA" id="ARBA00007322"/>
    </source>
</evidence>
<dbReference type="InterPro" id="IPR005344">
    <property type="entry name" value="TMEM33/Pom33"/>
</dbReference>
<sequence length="283" mass="32802">MTANSVNSNNKKNDVASKLAAKNNTFSKRFVRLTKSLQFYWFLGHAITLFASFIYFFTFSFKQSWYRIAFFGALQSFGVLIYQQQFLSKSTTSKPAASEEVQILEYENILYFILALTWISTPKLSIALVPYIAFSTLHFSSYLQSTLLPKLFPGATADKVSSYISKFHECYNEKSMYWVASGELLIECILILRALLFFPKSWIVLIIYSLFLKVKFELSKYSTTVFAQWRVIFDGIISHPMVPPQIKKAYNFIKLNLISLSNFKLIRYLNIPIPIQDEKKKEN</sequence>
<accession>G0WA03</accession>
<evidence type="ECO:0000256" key="1">
    <source>
        <dbReference type="ARBA" id="ARBA00004141"/>
    </source>
</evidence>
<keyword evidence="3 6" id="KW-0812">Transmembrane</keyword>
<dbReference type="PANTHER" id="PTHR12703:SF6">
    <property type="entry name" value="PORE MEMBRANE PROTEIN OF 33 KDA"/>
    <property type="match status" value="1"/>
</dbReference>